<evidence type="ECO:0000259" key="2">
    <source>
        <dbReference type="Pfam" id="PF07833"/>
    </source>
</evidence>
<feature type="chain" id="PRO_5003032979" evidence="1">
    <location>
        <begin position="27"/>
        <end position="791"/>
    </location>
</feature>
<dbReference type="SUPFAM" id="SSF55383">
    <property type="entry name" value="Copper amine oxidase, domain N"/>
    <property type="match status" value="2"/>
</dbReference>
<feature type="signal peptide" evidence="1">
    <location>
        <begin position="1"/>
        <end position="26"/>
    </location>
</feature>
<dbReference type="Gene3D" id="3.30.457.10">
    <property type="entry name" value="Copper amine oxidase-like, N-terminal domain"/>
    <property type="match status" value="2"/>
</dbReference>
<feature type="domain" description="Copper amine oxidase-like N-terminal" evidence="2">
    <location>
        <begin position="680"/>
        <end position="786"/>
    </location>
</feature>
<dbReference type="Pfam" id="PF07833">
    <property type="entry name" value="Cu_amine_oxidN1"/>
    <property type="match status" value="1"/>
</dbReference>
<reference evidence="3" key="1">
    <citation type="journal article" date="2010" name="Appl. Environ. Microbiol.">
        <title>Cellulosilyticum ruminicola, a newly described rumen bacterium that possesses redundant fibrolytic-protein-encoding genes and degrades lignocellulose with multiple carbohydrate- borne fibrolytic enzymes.</title>
        <authorList>
            <person name="Cai S."/>
            <person name="Li J."/>
            <person name="Hu F.Z."/>
            <person name="Zhang K."/>
            <person name="Luo Y."/>
            <person name="Janto B."/>
            <person name="Boissy R."/>
            <person name="Ehrlich G."/>
            <person name="Dong X."/>
        </authorList>
    </citation>
    <scope>NUCLEOTIDE SEQUENCE</scope>
    <source>
        <strain evidence="3">CGMCC 1.5065</strain>
    </source>
</reference>
<organism evidence="3">
    <name type="scientific">Cellulosilyticum ruminicola</name>
    <dbReference type="NCBI Taxonomy" id="425254"/>
    <lineage>
        <taxon>Bacteria</taxon>
        <taxon>Bacillati</taxon>
        <taxon>Bacillota</taxon>
        <taxon>Clostridia</taxon>
        <taxon>Lachnospirales</taxon>
        <taxon>Cellulosilyticaceae</taxon>
        <taxon>Cellulosilyticum</taxon>
    </lineage>
</organism>
<dbReference type="EMBL" id="GU211266">
    <property type="protein sequence ID" value="ACZ98590.1"/>
    <property type="molecule type" value="Genomic_DNA"/>
</dbReference>
<accession>D2KFI8</accession>
<evidence type="ECO:0000313" key="3">
    <source>
        <dbReference type="EMBL" id="ACZ98590.1"/>
    </source>
</evidence>
<dbReference type="AlphaFoldDB" id="D2KFI8"/>
<protein>
    <submittedName>
        <fullName evidence="3">Copper amine oxidase domain protein/surface-layer glycoprotein</fullName>
    </submittedName>
</protein>
<dbReference type="InterPro" id="IPR012854">
    <property type="entry name" value="Cu_amine_oxidase-like_N"/>
</dbReference>
<feature type="non-terminal residue" evidence="3">
    <location>
        <position position="791"/>
    </location>
</feature>
<dbReference type="InterPro" id="IPR036582">
    <property type="entry name" value="Mao_N_sf"/>
</dbReference>
<proteinExistence type="predicted"/>
<keyword evidence="1" id="KW-0732">Signal</keyword>
<name>D2KFI8_9FIRM</name>
<evidence type="ECO:0000256" key="1">
    <source>
        <dbReference type="SAM" id="SignalP"/>
    </source>
</evidence>
<sequence>MKLRQKLAVVLASAMVVSAVPVVTMAASTNSLTKETLKVKKEAKFYETATANAVRVKFTDHTGGKEVFYLDLENAKWNEDVLNAAVAAGELTKVDSGYQFTSGTATITYERQNDDTVKVTVEGLPTTNDSIVQLPLLVETKDGDAKVTVVSRGGSTTVTQGTFVFATTAEKKISVTAKDDKTFYTSGELSEITIEEAYTGALDVEGGATFTIEIDDSDFYFTGEFKAEYKYGFSGKTEEITADVLDKDNGILKIKIPRIKGDSRGTIVLKNIKVRSSNRKPSEGDFLVDIKGDDLVAEKTNLKVGKVSQYGIYIKAKDDKAKDVKAGRKEEIEFEIGENVENSMITNREFEMTLDNGHWDYKQLVKDAYDAGKLEAKYVSKITTSSSAKVEFKDGEDDDYKKAALRIDKAWLAKKILDNTGDWAVLGSTKTDDICLAEFDEDDDKAVVETIIFTIGADDEGKAVQNNTDCDKLKFKTKICVPVDKQDKEKVEIKITGRGIENESSATLINIINPFKVTFEQAVLKTGKQGQVTGSVTITETDKDMLQKGDVTFKIKKDDEDFGIYLKDVKVEVSDGLKGTKSDVTKGKAKDNAKVKLTLNRTSKEAATITFKDMTFTTDRTVPEGTYDLEIGGKAIDADDHTITVKDFIKISTANTEEITSSGLAKGVAKFVIGEKKYTLNDKEVEMDAPSYIQDGGYTMVPVRYVANAFGVAPSNIMASKGTATIFAGERTINLTSGSNVAVVNGNQIKMATKVVNKDGRLYVPAGQIANLLGIKTSWDNSTKTATFENK</sequence>